<dbReference type="InterPro" id="IPR050483">
    <property type="entry name" value="CoA-transferase_III_domain"/>
</dbReference>
<dbReference type="Pfam" id="PF02515">
    <property type="entry name" value="CoA_transf_3"/>
    <property type="match status" value="1"/>
</dbReference>
<dbReference type="InterPro" id="IPR003673">
    <property type="entry name" value="CoA-Trfase_fam_III"/>
</dbReference>
<gene>
    <name evidence="2" type="ORF">ACFODZ_03760</name>
</gene>
<accession>A0ABV7J5C3</accession>
<proteinExistence type="predicted"/>
<dbReference type="Gene3D" id="3.40.50.10540">
    <property type="entry name" value="Crotonobetainyl-coa:carnitine coa-transferase, domain 1"/>
    <property type="match status" value="1"/>
</dbReference>
<sequence length="418" mass="45322">MINKPPKHAENNPPSLLDGIRVLDLSRVLAGPWASQVLADFGATVWKIEKPGVGDDTRHWGPPYLDGELTEESMSAYFLAANRGKHSVCIDISQKEGQRLIMELAQKADVLIENYKVGGLKKYGLDYPRLELLNPGLIYCSITGFGQTGPQAHEAGYDAMIQASGGLMSVTGEPVEQGGQAQKVGVAVTDLMTGMYATTGILAALNHRHITGQGQYIDLSLLDTQIAMLANQGMNYLVSGNIPQRHGNGHPNIVPYQTFSCADGELLLAVGNDEQFSKACVVLGLDELMLDERFGTNRGRVEHRNRLVPVLAQAILSQPVHYWLDALQQAGVPCGPVNDIAQALNQPQVKHRGMVFESTGEHDQIIPQLANPLKFSNAELCYQLPPPQLGGSTREVLSEELGMSDEAIMQLVEQGVVA</sequence>
<dbReference type="GO" id="GO:0016740">
    <property type="term" value="F:transferase activity"/>
    <property type="evidence" value="ECO:0007669"/>
    <property type="project" value="UniProtKB-KW"/>
</dbReference>
<dbReference type="SUPFAM" id="SSF89796">
    <property type="entry name" value="CoA-transferase family III (CaiB/BaiF)"/>
    <property type="match status" value="1"/>
</dbReference>
<evidence type="ECO:0000256" key="1">
    <source>
        <dbReference type="ARBA" id="ARBA00022679"/>
    </source>
</evidence>
<dbReference type="InterPro" id="IPR044855">
    <property type="entry name" value="CoA-Trfase_III_dom3_sf"/>
</dbReference>
<name>A0ABV7J5C3_9GAMM</name>
<protein>
    <submittedName>
        <fullName evidence="2">CaiB/BaiF CoA transferase family protein</fullName>
    </submittedName>
</protein>
<dbReference type="PANTHER" id="PTHR48207">
    <property type="entry name" value="SUCCINATE--HYDROXYMETHYLGLUTARATE COA-TRANSFERASE"/>
    <property type="match status" value="1"/>
</dbReference>
<dbReference type="Proteomes" id="UP001595533">
    <property type="component" value="Unassembled WGS sequence"/>
</dbReference>
<reference evidence="3" key="1">
    <citation type="journal article" date="2019" name="Int. J. Syst. Evol. Microbiol.">
        <title>The Global Catalogue of Microorganisms (GCM) 10K type strain sequencing project: providing services to taxonomists for standard genome sequencing and annotation.</title>
        <authorList>
            <consortium name="The Broad Institute Genomics Platform"/>
            <consortium name="The Broad Institute Genome Sequencing Center for Infectious Disease"/>
            <person name="Wu L."/>
            <person name="Ma J."/>
        </authorList>
    </citation>
    <scope>NUCLEOTIDE SEQUENCE [LARGE SCALE GENOMIC DNA]</scope>
    <source>
        <strain evidence="3">KCTC 42953</strain>
    </source>
</reference>
<dbReference type="InterPro" id="IPR023606">
    <property type="entry name" value="CoA-Trfase_III_dom_1_sf"/>
</dbReference>
<keyword evidence="3" id="KW-1185">Reference proteome</keyword>
<evidence type="ECO:0000313" key="3">
    <source>
        <dbReference type="Proteomes" id="UP001595533"/>
    </source>
</evidence>
<evidence type="ECO:0000313" key="2">
    <source>
        <dbReference type="EMBL" id="MFC3193355.1"/>
    </source>
</evidence>
<dbReference type="PANTHER" id="PTHR48207:SF3">
    <property type="entry name" value="SUCCINATE--HYDROXYMETHYLGLUTARATE COA-TRANSFERASE"/>
    <property type="match status" value="1"/>
</dbReference>
<dbReference type="EMBL" id="JBHRTS010000002">
    <property type="protein sequence ID" value="MFC3193355.1"/>
    <property type="molecule type" value="Genomic_DNA"/>
</dbReference>
<organism evidence="2 3">
    <name type="scientific">Marinicella sediminis</name>
    <dbReference type="NCBI Taxonomy" id="1792834"/>
    <lineage>
        <taxon>Bacteria</taxon>
        <taxon>Pseudomonadati</taxon>
        <taxon>Pseudomonadota</taxon>
        <taxon>Gammaproteobacteria</taxon>
        <taxon>Lysobacterales</taxon>
        <taxon>Marinicellaceae</taxon>
        <taxon>Marinicella</taxon>
    </lineage>
</organism>
<comment type="caution">
    <text evidence="2">The sequence shown here is derived from an EMBL/GenBank/DDBJ whole genome shotgun (WGS) entry which is preliminary data.</text>
</comment>
<dbReference type="RefSeq" id="WP_077410626.1">
    <property type="nucleotide sequence ID" value="NZ_JBHRTS010000002.1"/>
</dbReference>
<keyword evidence="1 2" id="KW-0808">Transferase</keyword>
<dbReference type="Gene3D" id="3.30.1540.10">
    <property type="entry name" value="formyl-coa transferase, domain 3"/>
    <property type="match status" value="1"/>
</dbReference>